<proteinExistence type="predicted"/>
<organism evidence="3 4">
    <name type="scientific">Spirosoma sordidisoli</name>
    <dbReference type="NCBI Taxonomy" id="2502893"/>
    <lineage>
        <taxon>Bacteria</taxon>
        <taxon>Pseudomonadati</taxon>
        <taxon>Bacteroidota</taxon>
        <taxon>Cytophagia</taxon>
        <taxon>Cytophagales</taxon>
        <taxon>Cytophagaceae</taxon>
        <taxon>Spirosoma</taxon>
    </lineage>
</organism>
<accession>A0A4Q2UQP8</accession>
<reference evidence="3 4" key="1">
    <citation type="submission" date="2019-01" db="EMBL/GenBank/DDBJ databases">
        <title>Spirosoma flava sp. nov., a propanil-degrading bacterium isolated from herbicide-contaminated soil.</title>
        <authorList>
            <person name="Zhang L."/>
            <person name="Jiang J.-D."/>
        </authorList>
    </citation>
    <scope>NUCLEOTIDE SEQUENCE [LARGE SCALE GENOMIC DNA]</scope>
    <source>
        <strain evidence="3 4">TY50</strain>
    </source>
</reference>
<evidence type="ECO:0000259" key="2">
    <source>
        <dbReference type="Pfam" id="PF13088"/>
    </source>
</evidence>
<protein>
    <submittedName>
        <fullName evidence="3">Exo-alpha-sialidase</fullName>
    </submittedName>
</protein>
<gene>
    <name evidence="3" type="ORF">EQG79_06455</name>
</gene>
<dbReference type="CDD" id="cd15482">
    <property type="entry name" value="Sialidase_non-viral"/>
    <property type="match status" value="1"/>
</dbReference>
<evidence type="ECO:0000256" key="1">
    <source>
        <dbReference type="SAM" id="SignalP"/>
    </source>
</evidence>
<dbReference type="SUPFAM" id="SSF50939">
    <property type="entry name" value="Sialidases"/>
    <property type="match status" value="1"/>
</dbReference>
<keyword evidence="4" id="KW-1185">Reference proteome</keyword>
<evidence type="ECO:0000313" key="3">
    <source>
        <dbReference type="EMBL" id="RYC71766.1"/>
    </source>
</evidence>
<keyword evidence="1" id="KW-0732">Signal</keyword>
<dbReference type="InterPro" id="IPR036278">
    <property type="entry name" value="Sialidase_sf"/>
</dbReference>
<dbReference type="Proteomes" id="UP000290407">
    <property type="component" value="Unassembled WGS sequence"/>
</dbReference>
<feature type="chain" id="PRO_5020687870" evidence="1">
    <location>
        <begin position="19"/>
        <end position="414"/>
    </location>
</feature>
<feature type="domain" description="Sialidase" evidence="2">
    <location>
        <begin position="82"/>
        <end position="253"/>
    </location>
</feature>
<dbReference type="RefSeq" id="WP_129600742.1">
    <property type="nucleotide sequence ID" value="NZ_SBLB01000001.1"/>
</dbReference>
<dbReference type="Pfam" id="PF13088">
    <property type="entry name" value="BNR_2"/>
    <property type="match status" value="1"/>
</dbReference>
<name>A0A4Q2UQP8_9BACT</name>
<evidence type="ECO:0000313" key="4">
    <source>
        <dbReference type="Proteomes" id="UP000290407"/>
    </source>
</evidence>
<dbReference type="Gene3D" id="2.120.10.10">
    <property type="match status" value="1"/>
</dbReference>
<comment type="caution">
    <text evidence="3">The sequence shown here is derived from an EMBL/GenBank/DDBJ whole genome shotgun (WGS) entry which is preliminary data.</text>
</comment>
<sequence length="414" mass="45079">MKHIVFVLALLAATPALPVQETVVSDPRATAATPRLTTDRHGNPLLSWVEKETDNKAAFFFAISTDDGQTFGPKIRVPVPPSVAVHAEGMPKLAQKADGTLLALFEVPRPVGESRFAGDLLYVMSTDQGRTWTQPNAIHDNTAPGKSHSFADLTRLPNGEIGMVWLDDKLPGREGRSVKFRQTLPGGGFSREQIVDENACQCCRTNIFVDRQQRIHLTYRDLLPAKAGETGIRDISQVVSTDGGRRFGPPKRVLADNWRVNACPHAGPSVTEVGSALLVSWFSGKEDAVGLRLAQPGAAAPVAVVLSNRARHPQVTALHDQLVWVWDESVRQPDQPDDEPMPVYDQRIAMRVGANAATTFITPASVLATYPVVLPLKKGLLLAYERKEEGANVTIAFQRLTGETGLVMKPAEQN</sequence>
<dbReference type="AlphaFoldDB" id="A0A4Q2UQP8"/>
<dbReference type="InterPro" id="IPR011040">
    <property type="entry name" value="Sialidase"/>
</dbReference>
<dbReference type="EMBL" id="SBLB01000001">
    <property type="protein sequence ID" value="RYC71766.1"/>
    <property type="molecule type" value="Genomic_DNA"/>
</dbReference>
<feature type="signal peptide" evidence="1">
    <location>
        <begin position="1"/>
        <end position="18"/>
    </location>
</feature>